<proteinExistence type="predicted"/>
<accession>A0ABR0DX86</accession>
<organism evidence="2 3">
    <name type="scientific">Zasmidium cellare</name>
    <name type="common">Wine cellar mold</name>
    <name type="synonym">Racodium cellare</name>
    <dbReference type="NCBI Taxonomy" id="395010"/>
    <lineage>
        <taxon>Eukaryota</taxon>
        <taxon>Fungi</taxon>
        <taxon>Dikarya</taxon>
        <taxon>Ascomycota</taxon>
        <taxon>Pezizomycotina</taxon>
        <taxon>Dothideomycetes</taxon>
        <taxon>Dothideomycetidae</taxon>
        <taxon>Mycosphaerellales</taxon>
        <taxon>Mycosphaerellaceae</taxon>
        <taxon>Zasmidium</taxon>
    </lineage>
</organism>
<keyword evidence="1" id="KW-0732">Signal</keyword>
<feature type="signal peptide" evidence="1">
    <location>
        <begin position="1"/>
        <end position="25"/>
    </location>
</feature>
<gene>
    <name evidence="2" type="ORF">PRZ48_014955</name>
</gene>
<dbReference type="EMBL" id="JAXOVC010000015">
    <property type="protein sequence ID" value="KAK4493770.1"/>
    <property type="molecule type" value="Genomic_DNA"/>
</dbReference>
<protein>
    <submittedName>
        <fullName evidence="2">Uncharacterized protein</fullName>
    </submittedName>
</protein>
<name>A0ABR0DX86_ZASCE</name>
<sequence length="255" mass="26496">MHVSTSFAKMATIILPLLTATLVKADDIGPYCGSSNDPMPNIDRCHDAINKIPDGQTTNQEYDAGDCAVKITLGDVVSPPSTDGAGARDAGNQILDTCGPNGWKYVGDVNVSISQCVVCMYGTCTVCDAPTTRRRSVDLLPRNGAPGVECQSGAGTSAQDCRDTYAAMSGKQLSLPFQTTSGACTVVLEPLGQNIVINGDDPVGRIESDLNICGPGGMGTEPGVGKVVDNNPDNYDLIFGKLCGEYGQGYDGCTA</sequence>
<feature type="chain" id="PRO_5045711809" evidence="1">
    <location>
        <begin position="26"/>
        <end position="255"/>
    </location>
</feature>
<dbReference type="Proteomes" id="UP001305779">
    <property type="component" value="Unassembled WGS sequence"/>
</dbReference>
<evidence type="ECO:0000313" key="2">
    <source>
        <dbReference type="EMBL" id="KAK4493770.1"/>
    </source>
</evidence>
<evidence type="ECO:0000256" key="1">
    <source>
        <dbReference type="SAM" id="SignalP"/>
    </source>
</evidence>
<comment type="caution">
    <text evidence="2">The sequence shown here is derived from an EMBL/GenBank/DDBJ whole genome shotgun (WGS) entry which is preliminary data.</text>
</comment>
<evidence type="ECO:0000313" key="3">
    <source>
        <dbReference type="Proteomes" id="UP001305779"/>
    </source>
</evidence>
<keyword evidence="3" id="KW-1185">Reference proteome</keyword>
<reference evidence="2 3" key="1">
    <citation type="journal article" date="2023" name="G3 (Bethesda)">
        <title>A chromosome-level genome assembly of Zasmidium syzygii isolated from banana leaves.</title>
        <authorList>
            <person name="van Westerhoven A.C."/>
            <person name="Mehrabi R."/>
            <person name="Talebi R."/>
            <person name="Steentjes M.B.F."/>
            <person name="Corcolon B."/>
            <person name="Chong P.A."/>
            <person name="Kema G.H.J."/>
            <person name="Seidl M.F."/>
        </authorList>
    </citation>
    <scope>NUCLEOTIDE SEQUENCE [LARGE SCALE GENOMIC DNA]</scope>
    <source>
        <strain evidence="2 3">P124</strain>
    </source>
</reference>